<dbReference type="AlphaFoldDB" id="A0A8H3UAU2"/>
<name>A0A8H3UAU2_VENIN</name>
<feature type="region of interest" description="Disordered" evidence="1">
    <location>
        <begin position="92"/>
        <end position="202"/>
    </location>
</feature>
<organism evidence="3 4">
    <name type="scientific">Venturia inaequalis</name>
    <name type="common">Apple scab fungus</name>
    <dbReference type="NCBI Taxonomy" id="5025"/>
    <lineage>
        <taxon>Eukaryota</taxon>
        <taxon>Fungi</taxon>
        <taxon>Dikarya</taxon>
        <taxon>Ascomycota</taxon>
        <taxon>Pezizomycotina</taxon>
        <taxon>Dothideomycetes</taxon>
        <taxon>Pleosporomycetidae</taxon>
        <taxon>Venturiales</taxon>
        <taxon>Venturiaceae</taxon>
        <taxon>Venturia</taxon>
    </lineage>
</organism>
<proteinExistence type="predicted"/>
<feature type="compositionally biased region" description="Acidic residues" evidence="1">
    <location>
        <begin position="162"/>
        <end position="173"/>
    </location>
</feature>
<keyword evidence="2" id="KW-0472">Membrane</keyword>
<keyword evidence="2" id="KW-1133">Transmembrane helix</keyword>
<feature type="transmembrane region" description="Helical" evidence="2">
    <location>
        <begin position="12"/>
        <end position="37"/>
    </location>
</feature>
<feature type="compositionally biased region" description="Gly residues" evidence="1">
    <location>
        <begin position="97"/>
        <end position="110"/>
    </location>
</feature>
<feature type="region of interest" description="Disordered" evidence="1">
    <location>
        <begin position="44"/>
        <end position="76"/>
    </location>
</feature>
<dbReference type="EMBL" id="WNWQ01000551">
    <property type="protein sequence ID" value="KAE9966157.1"/>
    <property type="molecule type" value="Genomic_DNA"/>
</dbReference>
<evidence type="ECO:0000313" key="4">
    <source>
        <dbReference type="Proteomes" id="UP000433883"/>
    </source>
</evidence>
<feature type="compositionally biased region" description="Basic and acidic residues" evidence="1">
    <location>
        <begin position="187"/>
        <end position="202"/>
    </location>
</feature>
<evidence type="ECO:0000256" key="2">
    <source>
        <dbReference type="SAM" id="Phobius"/>
    </source>
</evidence>
<gene>
    <name evidence="3" type="ORF">BLS_007186</name>
</gene>
<sequence length="202" mass="22844">MPPAELSNGLPLPIRIMFALFLTVFLCVLLLAGYRIYGMMKNRKNKDHQRPGDEESRRRAVDDITRGHQEGGRPRGYEEEMDISRRIVEEARFGRETAGGRGGQGQGGVGRESVEEADGEYVGEERLQFEDEFEIGGDKENPFGDGNGVGEREGQFEVGSDSGDDETYEEEDIGEQRLQFDDESEPDYERKNPFGDENRVRN</sequence>
<evidence type="ECO:0000256" key="1">
    <source>
        <dbReference type="SAM" id="MobiDB-lite"/>
    </source>
</evidence>
<evidence type="ECO:0000313" key="3">
    <source>
        <dbReference type="EMBL" id="KAE9966157.1"/>
    </source>
</evidence>
<reference evidence="3 4" key="1">
    <citation type="submission" date="2019-11" db="EMBL/GenBank/DDBJ databases">
        <title>Venturia inaequalis Genome Resource.</title>
        <authorList>
            <person name="Lichtner F.J."/>
        </authorList>
    </citation>
    <scope>NUCLEOTIDE SEQUENCE [LARGE SCALE GENOMIC DNA]</scope>
    <source>
        <strain evidence="3">Bline_iso_100314</strain>
    </source>
</reference>
<accession>A0A8H3UAU2</accession>
<comment type="caution">
    <text evidence="3">The sequence shown here is derived from an EMBL/GenBank/DDBJ whole genome shotgun (WGS) entry which is preliminary data.</text>
</comment>
<dbReference type="Proteomes" id="UP000433883">
    <property type="component" value="Unassembled WGS sequence"/>
</dbReference>
<keyword evidence="2" id="KW-0812">Transmembrane</keyword>
<feature type="compositionally biased region" description="Basic and acidic residues" evidence="1">
    <location>
        <begin position="48"/>
        <end position="76"/>
    </location>
</feature>
<protein>
    <submittedName>
        <fullName evidence="3">Uncharacterized protein</fullName>
    </submittedName>
</protein>